<dbReference type="SMART" id="SM00862">
    <property type="entry name" value="Trans_reg_C"/>
    <property type="match status" value="1"/>
</dbReference>
<evidence type="ECO:0000313" key="13">
    <source>
        <dbReference type="Proteomes" id="UP000286976"/>
    </source>
</evidence>
<feature type="DNA-binding region" description="OmpR/PhoB-type" evidence="9">
    <location>
        <begin position="130"/>
        <end position="226"/>
    </location>
</feature>
<dbReference type="Proteomes" id="UP000286976">
    <property type="component" value="Unassembled WGS sequence"/>
</dbReference>
<comment type="caution">
    <text evidence="12">The sequence shown here is derived from an EMBL/GenBank/DDBJ whole genome shotgun (WGS) entry which is preliminary data.</text>
</comment>
<dbReference type="GO" id="GO:0000156">
    <property type="term" value="F:phosphorelay response regulator activity"/>
    <property type="evidence" value="ECO:0007669"/>
    <property type="project" value="TreeGrafter"/>
</dbReference>
<dbReference type="PROSITE" id="PS51755">
    <property type="entry name" value="OMPR_PHOB"/>
    <property type="match status" value="1"/>
</dbReference>
<dbReference type="Gene3D" id="1.10.10.10">
    <property type="entry name" value="Winged helix-like DNA-binding domain superfamily/Winged helix DNA-binding domain"/>
    <property type="match status" value="1"/>
</dbReference>
<dbReference type="Pfam" id="PF00486">
    <property type="entry name" value="Trans_reg_C"/>
    <property type="match status" value="1"/>
</dbReference>
<keyword evidence="13" id="KW-1185">Reference proteome</keyword>
<dbReference type="AlphaFoldDB" id="A0A432WW46"/>
<dbReference type="RefSeq" id="WP_126758093.1">
    <property type="nucleotide sequence ID" value="NZ_PIPQ01000009.1"/>
</dbReference>
<keyword evidence="5" id="KW-0805">Transcription regulation</keyword>
<keyword evidence="6 9" id="KW-0238">DNA-binding</keyword>
<dbReference type="SMART" id="SM00448">
    <property type="entry name" value="REC"/>
    <property type="match status" value="1"/>
</dbReference>
<dbReference type="GO" id="GO:0006355">
    <property type="term" value="P:regulation of DNA-templated transcription"/>
    <property type="evidence" value="ECO:0007669"/>
    <property type="project" value="InterPro"/>
</dbReference>
<dbReference type="OrthoDB" id="9802426at2"/>
<dbReference type="InterPro" id="IPR011006">
    <property type="entry name" value="CheY-like_superfamily"/>
</dbReference>
<dbReference type="Gene3D" id="6.10.250.690">
    <property type="match status" value="1"/>
</dbReference>
<evidence type="ECO:0000256" key="5">
    <source>
        <dbReference type="ARBA" id="ARBA00023015"/>
    </source>
</evidence>
<keyword evidence="2" id="KW-0963">Cytoplasm</keyword>
<evidence type="ECO:0000256" key="2">
    <source>
        <dbReference type="ARBA" id="ARBA00022490"/>
    </source>
</evidence>
<dbReference type="Gene3D" id="3.40.50.2300">
    <property type="match status" value="1"/>
</dbReference>
<dbReference type="InterPro" id="IPR039420">
    <property type="entry name" value="WalR-like"/>
</dbReference>
<sequence>MTHILLVDDDVELGGMLQEVMSREGWKVSVRHDGKAGLSAATEETWDLILLDIMLPELDGLQVLKQLRQSGIETPILMLTARGDDVDRVVGLELGADDYLAKPFYPRELVARVRALMRRTARSQTEKVSVQTIRFAGFELDMLESVATCDGETLSLTPTEFDVLKQLATHHGQLVTKESLSMQVLGRQLGPFDRSLDVHISNIRKKLPSHPERIETVRGRGYRMVEVAQASHS</sequence>
<name>A0A432WW46_9GAMM</name>
<protein>
    <submittedName>
        <fullName evidence="12">DNA-binding response regulator</fullName>
    </submittedName>
</protein>
<keyword evidence="7" id="KW-0804">Transcription</keyword>
<dbReference type="SUPFAM" id="SSF52172">
    <property type="entry name" value="CheY-like"/>
    <property type="match status" value="1"/>
</dbReference>
<dbReference type="InterPro" id="IPR016032">
    <property type="entry name" value="Sig_transdc_resp-reg_C-effctor"/>
</dbReference>
<dbReference type="PANTHER" id="PTHR48111:SF39">
    <property type="entry name" value="TRANSCRIPTIONAL REGULATORY PROTEIN CPXR"/>
    <property type="match status" value="1"/>
</dbReference>
<evidence type="ECO:0000256" key="6">
    <source>
        <dbReference type="ARBA" id="ARBA00023125"/>
    </source>
</evidence>
<feature type="domain" description="Response regulatory" evidence="10">
    <location>
        <begin position="3"/>
        <end position="117"/>
    </location>
</feature>
<gene>
    <name evidence="12" type="ORF">CWE15_10780</name>
</gene>
<evidence type="ECO:0000256" key="1">
    <source>
        <dbReference type="ARBA" id="ARBA00004496"/>
    </source>
</evidence>
<evidence type="ECO:0000256" key="3">
    <source>
        <dbReference type="ARBA" id="ARBA00022553"/>
    </source>
</evidence>
<evidence type="ECO:0000256" key="8">
    <source>
        <dbReference type="PROSITE-ProRule" id="PRU00169"/>
    </source>
</evidence>
<dbReference type="Pfam" id="PF00072">
    <property type="entry name" value="Response_reg"/>
    <property type="match status" value="1"/>
</dbReference>
<dbReference type="CDD" id="cd00383">
    <property type="entry name" value="trans_reg_C"/>
    <property type="match status" value="1"/>
</dbReference>
<organism evidence="12 13">
    <name type="scientific">Aliidiomarina taiwanensis</name>
    <dbReference type="NCBI Taxonomy" id="946228"/>
    <lineage>
        <taxon>Bacteria</taxon>
        <taxon>Pseudomonadati</taxon>
        <taxon>Pseudomonadota</taxon>
        <taxon>Gammaproteobacteria</taxon>
        <taxon>Alteromonadales</taxon>
        <taxon>Idiomarinaceae</taxon>
        <taxon>Aliidiomarina</taxon>
    </lineage>
</organism>
<dbReference type="EMBL" id="PIPQ01000009">
    <property type="protein sequence ID" value="RUO37996.1"/>
    <property type="molecule type" value="Genomic_DNA"/>
</dbReference>
<dbReference type="FunFam" id="3.40.50.2300:FF:000001">
    <property type="entry name" value="DNA-binding response regulator PhoB"/>
    <property type="match status" value="1"/>
</dbReference>
<keyword evidence="4" id="KW-0902">Two-component regulatory system</keyword>
<evidence type="ECO:0000259" key="10">
    <source>
        <dbReference type="PROSITE" id="PS50110"/>
    </source>
</evidence>
<feature type="modified residue" description="4-aspartylphosphate" evidence="8">
    <location>
        <position position="52"/>
    </location>
</feature>
<dbReference type="PROSITE" id="PS50110">
    <property type="entry name" value="RESPONSE_REGULATORY"/>
    <property type="match status" value="1"/>
</dbReference>
<accession>A0A432WW46</accession>
<reference evidence="12 13" key="1">
    <citation type="journal article" date="2011" name="Front. Microbiol.">
        <title>Genomic signatures of strain selection and enhancement in Bacillus atrophaeus var. globigii, a historical biowarfare simulant.</title>
        <authorList>
            <person name="Gibbons H.S."/>
            <person name="Broomall S.M."/>
            <person name="McNew L.A."/>
            <person name="Daligault H."/>
            <person name="Chapman C."/>
            <person name="Bruce D."/>
            <person name="Karavis M."/>
            <person name="Krepps M."/>
            <person name="McGregor P.A."/>
            <person name="Hong C."/>
            <person name="Park K.H."/>
            <person name="Akmal A."/>
            <person name="Feldman A."/>
            <person name="Lin J.S."/>
            <person name="Chang W.E."/>
            <person name="Higgs B.W."/>
            <person name="Demirev P."/>
            <person name="Lindquist J."/>
            <person name="Liem A."/>
            <person name="Fochler E."/>
            <person name="Read T.D."/>
            <person name="Tapia R."/>
            <person name="Johnson S."/>
            <person name="Bishop-Lilly K.A."/>
            <person name="Detter C."/>
            <person name="Han C."/>
            <person name="Sozhamannan S."/>
            <person name="Rosenzweig C.N."/>
            <person name="Skowronski E.W."/>
        </authorList>
    </citation>
    <scope>NUCLEOTIDE SEQUENCE [LARGE SCALE GENOMIC DNA]</scope>
    <source>
        <strain evidence="12 13">AIT1</strain>
    </source>
</reference>
<evidence type="ECO:0000256" key="7">
    <source>
        <dbReference type="ARBA" id="ARBA00023163"/>
    </source>
</evidence>
<evidence type="ECO:0000259" key="11">
    <source>
        <dbReference type="PROSITE" id="PS51755"/>
    </source>
</evidence>
<dbReference type="InterPro" id="IPR001867">
    <property type="entry name" value="OmpR/PhoB-type_DNA-bd"/>
</dbReference>
<evidence type="ECO:0000256" key="4">
    <source>
        <dbReference type="ARBA" id="ARBA00023012"/>
    </source>
</evidence>
<dbReference type="GO" id="GO:0000976">
    <property type="term" value="F:transcription cis-regulatory region binding"/>
    <property type="evidence" value="ECO:0007669"/>
    <property type="project" value="TreeGrafter"/>
</dbReference>
<feature type="domain" description="OmpR/PhoB-type" evidence="11">
    <location>
        <begin position="130"/>
        <end position="226"/>
    </location>
</feature>
<dbReference type="InterPro" id="IPR036388">
    <property type="entry name" value="WH-like_DNA-bd_sf"/>
</dbReference>
<evidence type="ECO:0000313" key="12">
    <source>
        <dbReference type="EMBL" id="RUO37996.1"/>
    </source>
</evidence>
<keyword evidence="3 8" id="KW-0597">Phosphoprotein</keyword>
<dbReference type="PANTHER" id="PTHR48111">
    <property type="entry name" value="REGULATOR OF RPOS"/>
    <property type="match status" value="1"/>
</dbReference>
<dbReference type="GO" id="GO:0005829">
    <property type="term" value="C:cytosol"/>
    <property type="evidence" value="ECO:0007669"/>
    <property type="project" value="TreeGrafter"/>
</dbReference>
<dbReference type="SUPFAM" id="SSF46894">
    <property type="entry name" value="C-terminal effector domain of the bipartite response regulators"/>
    <property type="match status" value="1"/>
</dbReference>
<dbReference type="GO" id="GO:0032993">
    <property type="term" value="C:protein-DNA complex"/>
    <property type="evidence" value="ECO:0007669"/>
    <property type="project" value="TreeGrafter"/>
</dbReference>
<comment type="subcellular location">
    <subcellularLocation>
        <location evidence="1">Cytoplasm</location>
    </subcellularLocation>
</comment>
<dbReference type="InterPro" id="IPR001789">
    <property type="entry name" value="Sig_transdc_resp-reg_receiver"/>
</dbReference>
<proteinExistence type="predicted"/>
<evidence type="ECO:0000256" key="9">
    <source>
        <dbReference type="PROSITE-ProRule" id="PRU01091"/>
    </source>
</evidence>